<reference evidence="4" key="1">
    <citation type="journal article" date="2011" name="Stand. Genomic Sci.">
        <title>Genome sequence of the filamentous, gliding Thiothrix nivea neotype strain (JP2(T)).</title>
        <authorList>
            <person name="Lapidus A."/>
            <person name="Nolan M."/>
            <person name="Lucas S."/>
            <person name="Glavina Del Rio T."/>
            <person name="Tice H."/>
            <person name="Cheng J.F."/>
            <person name="Tapia R."/>
            <person name="Han C."/>
            <person name="Goodwin L."/>
            <person name="Pitluck S."/>
            <person name="Liolios K."/>
            <person name="Pagani I."/>
            <person name="Ivanova N."/>
            <person name="Huntemann M."/>
            <person name="Mavromatis K."/>
            <person name="Mikhailova N."/>
            <person name="Pati A."/>
            <person name="Chen A."/>
            <person name="Palaniappan K."/>
            <person name="Land M."/>
            <person name="Brambilla E.M."/>
            <person name="Rohde M."/>
            <person name="Abt B."/>
            <person name="Verbarg S."/>
            <person name="Goker M."/>
            <person name="Bristow J."/>
            <person name="Eisen J.A."/>
            <person name="Markowitz V."/>
            <person name="Hugenholtz P."/>
            <person name="Kyrpides N.C."/>
            <person name="Klenk H.P."/>
            <person name="Woyke T."/>
        </authorList>
    </citation>
    <scope>NUCLEOTIDE SEQUENCE [LARGE SCALE GENOMIC DNA]</scope>
    <source>
        <strain evidence="4">ATCC 35100 / DSM 5205 / JP2</strain>
    </source>
</reference>
<feature type="transmembrane region" description="Helical" evidence="2">
    <location>
        <begin position="47"/>
        <end position="65"/>
    </location>
</feature>
<dbReference type="EMBL" id="JH651384">
    <property type="protein sequence ID" value="EIJ33348.1"/>
    <property type="molecule type" value="Genomic_DNA"/>
</dbReference>
<gene>
    <name evidence="3" type="ORF">Thini_0711</name>
</gene>
<organism evidence="3 4">
    <name type="scientific">Thiothrix nivea (strain ATCC 35100 / DSM 5205 / JP2)</name>
    <dbReference type="NCBI Taxonomy" id="870187"/>
    <lineage>
        <taxon>Bacteria</taxon>
        <taxon>Pseudomonadati</taxon>
        <taxon>Pseudomonadota</taxon>
        <taxon>Gammaproteobacteria</taxon>
        <taxon>Thiotrichales</taxon>
        <taxon>Thiotrichaceae</taxon>
        <taxon>Thiothrix</taxon>
    </lineage>
</organism>
<sequence length="126" mass="13426" precursor="true">MIKAFLPWLIRAIPMGGYRTYIISILLVLVGAGMIAAAFVGILPFDIAGSVAATTILLGLQGFFGRAATAELEDQLSLALAVIVDTRDKVKAWPEVPLPDPIPEPHLPTEKPPGVAHPGFDDAGWR</sequence>
<keyword evidence="4" id="KW-1185">Reference proteome</keyword>
<keyword evidence="2" id="KW-0472">Membrane</keyword>
<proteinExistence type="predicted"/>
<keyword evidence="2" id="KW-0812">Transmembrane</keyword>
<protein>
    <submittedName>
        <fullName evidence="3">Uncharacterized protein</fullName>
    </submittedName>
</protein>
<dbReference type="RefSeq" id="WP_002707302.1">
    <property type="nucleotide sequence ID" value="NZ_JH651384.1"/>
</dbReference>
<evidence type="ECO:0000313" key="4">
    <source>
        <dbReference type="Proteomes" id="UP000005317"/>
    </source>
</evidence>
<accession>A0A656H9Q0</accession>
<feature type="compositionally biased region" description="Pro residues" evidence="1">
    <location>
        <begin position="96"/>
        <end position="106"/>
    </location>
</feature>
<keyword evidence="2" id="KW-1133">Transmembrane helix</keyword>
<evidence type="ECO:0000256" key="1">
    <source>
        <dbReference type="SAM" id="MobiDB-lite"/>
    </source>
</evidence>
<feature type="transmembrane region" description="Helical" evidence="2">
    <location>
        <begin position="21"/>
        <end position="41"/>
    </location>
</feature>
<name>A0A656H9Q0_THINJ</name>
<dbReference type="AlphaFoldDB" id="A0A656H9Q0"/>
<dbReference type="Proteomes" id="UP000005317">
    <property type="component" value="Unassembled WGS sequence"/>
</dbReference>
<evidence type="ECO:0000313" key="3">
    <source>
        <dbReference type="EMBL" id="EIJ33348.1"/>
    </source>
</evidence>
<evidence type="ECO:0000256" key="2">
    <source>
        <dbReference type="SAM" id="Phobius"/>
    </source>
</evidence>
<feature type="region of interest" description="Disordered" evidence="1">
    <location>
        <begin position="94"/>
        <end position="126"/>
    </location>
</feature>